<name>A0A7W8Z2M4_9ACTN</name>
<accession>A0A7W8Z2M4</accession>
<reference evidence="1 2" key="1">
    <citation type="submission" date="2020-08" db="EMBL/GenBank/DDBJ databases">
        <title>Sequencing the genomes of 1000 actinobacteria strains.</title>
        <authorList>
            <person name="Klenk H.-P."/>
        </authorList>
    </citation>
    <scope>NUCLEOTIDE SEQUENCE [LARGE SCALE GENOMIC DNA]</scope>
    <source>
        <strain evidence="1 2">DSM 45790</strain>
    </source>
</reference>
<dbReference type="Proteomes" id="UP000588112">
    <property type="component" value="Unassembled WGS sequence"/>
</dbReference>
<sequence>MAAQGTAYDVYGLTGNPYTVTPLTPLAIPPDARMPLGLDGFFDPRALDDYLEDVVADGRPAFVVVSGRDFTGRTSMARCVLDHYRRKRGLGDRFVVAEVNLNTFDAFELLSHALGRLRRGSVKMGVPLGTDLDRRLSQVSESPRPGFLLRFQELAEDLETALTAPDTPRHGFGVLIEGLMDVSMLGAAHEVFGDVPCVVVFTHQAGEHAKTAPLHGLTADDAHLLHLHPLGSRQVRLLAEGRWAQATTEHPCPFDGPGLESVFSTELPIKLVLKRLARLLQYRLNTAGREAADAEKLKMSYAWLVETGRLLSEWNGR</sequence>
<dbReference type="EMBL" id="JACHBR010000001">
    <property type="protein sequence ID" value="MBB5626115.1"/>
    <property type="molecule type" value="Genomic_DNA"/>
</dbReference>
<organism evidence="1 2">
    <name type="scientific">Sphaerisporangium krabiense</name>
    <dbReference type="NCBI Taxonomy" id="763782"/>
    <lineage>
        <taxon>Bacteria</taxon>
        <taxon>Bacillati</taxon>
        <taxon>Actinomycetota</taxon>
        <taxon>Actinomycetes</taxon>
        <taxon>Streptosporangiales</taxon>
        <taxon>Streptosporangiaceae</taxon>
        <taxon>Sphaerisporangium</taxon>
    </lineage>
</organism>
<proteinExistence type="predicted"/>
<comment type="caution">
    <text evidence="1">The sequence shown here is derived from an EMBL/GenBank/DDBJ whole genome shotgun (WGS) entry which is preliminary data.</text>
</comment>
<gene>
    <name evidence="1" type="ORF">BJ981_001814</name>
</gene>
<evidence type="ECO:0000313" key="1">
    <source>
        <dbReference type="EMBL" id="MBB5626115.1"/>
    </source>
</evidence>
<protein>
    <submittedName>
        <fullName evidence="1">Uncharacterized protein</fullName>
    </submittedName>
</protein>
<evidence type="ECO:0000313" key="2">
    <source>
        <dbReference type="Proteomes" id="UP000588112"/>
    </source>
</evidence>
<keyword evidence="2" id="KW-1185">Reference proteome</keyword>
<dbReference type="RefSeq" id="WP_184609839.1">
    <property type="nucleotide sequence ID" value="NZ_BOOS01000082.1"/>
</dbReference>
<dbReference type="AlphaFoldDB" id="A0A7W8Z2M4"/>